<dbReference type="PANTHER" id="PTHR43685:SF2">
    <property type="entry name" value="GLYCOSYLTRANSFERASE 2-LIKE DOMAIN-CONTAINING PROTEIN"/>
    <property type="match status" value="1"/>
</dbReference>
<dbReference type="Proteomes" id="UP000438448">
    <property type="component" value="Unassembled WGS sequence"/>
</dbReference>
<evidence type="ECO:0000259" key="1">
    <source>
        <dbReference type="Pfam" id="PF00535"/>
    </source>
</evidence>
<dbReference type="InterPro" id="IPR001173">
    <property type="entry name" value="Glyco_trans_2-like"/>
</dbReference>
<sequence>MSGSAGLAVGTGIRLGASVRRFAEGRLLFGGSPTRLLRIRPAAAEILGATGEFTISDKVTAALADSLLGLGLAEITSVPEPVSLDQLTVVVPVHDSPEALRRLLTGLVDVRVVVVDDASPDALAHARVAKEFDATLIRLDTNSGPAAARNTGLRAVTTPFVAFCDADTVPHGDDLQRLLTHFADTRVAAVAPRILGLEGPRANWITRYENAHSSLDLGPTSAVVQPLSRVGWVPAACLLARVDALGPGFDESMRVGEDVDLIWRLTNTGALVRYIADVTIRHEHRRTPLPWLTRKYLYGTSAAPLATRHGEQVAPAALPPALALSAAALLLQTRWATLLSATAFLTHAKHIHTRLRKVQAPPHLEAELITRAATDTLRQTATLLLRHWLPLPLLLLPLSRRARRATAAALLIDTITEYRTHHPPGHIAPHLLAHRLDDTAYALGVWHSALHHRTPKPLLPHMIRTKPKPRQP</sequence>
<evidence type="ECO:0000313" key="2">
    <source>
        <dbReference type="EMBL" id="MQY22533.1"/>
    </source>
</evidence>
<dbReference type="AlphaFoldDB" id="A0A7K0D9T5"/>
<dbReference type="InterPro" id="IPR029044">
    <property type="entry name" value="Nucleotide-diphossugar_trans"/>
</dbReference>
<keyword evidence="2" id="KW-0808">Transferase</keyword>
<dbReference type="RefSeq" id="WP_194290034.1">
    <property type="nucleotide sequence ID" value="NZ_WEGK01000014.1"/>
</dbReference>
<evidence type="ECO:0000313" key="3">
    <source>
        <dbReference type="Proteomes" id="UP000438448"/>
    </source>
</evidence>
<comment type="caution">
    <text evidence="2">The sequence shown here is derived from an EMBL/GenBank/DDBJ whole genome shotgun (WGS) entry which is preliminary data.</text>
</comment>
<dbReference type="PANTHER" id="PTHR43685">
    <property type="entry name" value="GLYCOSYLTRANSFERASE"/>
    <property type="match status" value="1"/>
</dbReference>
<name>A0A7K0D9T5_9NOCA</name>
<dbReference type="Pfam" id="PF00535">
    <property type="entry name" value="Glycos_transf_2"/>
    <property type="match status" value="1"/>
</dbReference>
<dbReference type="EC" id="2.-.-.-" evidence="2"/>
<dbReference type="InterPro" id="IPR050834">
    <property type="entry name" value="Glycosyltransf_2"/>
</dbReference>
<proteinExistence type="predicted"/>
<gene>
    <name evidence="2" type="primary">mftF_2</name>
    <name evidence="2" type="ORF">NRB20_56510</name>
</gene>
<protein>
    <submittedName>
        <fullName evidence="2">Putative mycofactocin biosynthesis glycosyltransferase MftF</fullName>
        <ecNumber evidence="2">2.-.-.-</ecNumber>
    </submittedName>
</protein>
<keyword evidence="3" id="KW-1185">Reference proteome</keyword>
<feature type="domain" description="Glycosyltransferase 2-like" evidence="1">
    <location>
        <begin position="88"/>
        <end position="207"/>
    </location>
</feature>
<dbReference type="SUPFAM" id="SSF53448">
    <property type="entry name" value="Nucleotide-diphospho-sugar transferases"/>
    <property type="match status" value="1"/>
</dbReference>
<dbReference type="EMBL" id="WEGK01000014">
    <property type="protein sequence ID" value="MQY22533.1"/>
    <property type="molecule type" value="Genomic_DNA"/>
</dbReference>
<dbReference type="Gene3D" id="3.90.550.10">
    <property type="entry name" value="Spore Coat Polysaccharide Biosynthesis Protein SpsA, Chain A"/>
    <property type="match status" value="1"/>
</dbReference>
<dbReference type="InterPro" id="IPR023981">
    <property type="entry name" value="MftF"/>
</dbReference>
<reference evidence="2 3" key="1">
    <citation type="submission" date="2019-10" db="EMBL/GenBank/DDBJ databases">
        <title>Nocardia macrotermitis sp. nov. and Nocardia aurantia sp. nov., isolated from the gut of fungus growing-termite Macrotermes natalensis.</title>
        <authorList>
            <person name="Benndorf R."/>
            <person name="Schwitalla J."/>
            <person name="Martin K."/>
            <person name="De Beer W."/>
            <person name="Kaster A.-K."/>
            <person name="Vollmers J."/>
            <person name="Poulsen M."/>
            <person name="Beemelmanns C."/>
        </authorList>
    </citation>
    <scope>NUCLEOTIDE SEQUENCE [LARGE SCALE GENOMIC DNA]</scope>
    <source>
        <strain evidence="2 3">RB20</strain>
    </source>
</reference>
<dbReference type="NCBIfam" id="TIGR03965">
    <property type="entry name" value="mycofact_glyco"/>
    <property type="match status" value="1"/>
</dbReference>
<accession>A0A7K0D9T5</accession>
<dbReference type="GO" id="GO:0016740">
    <property type="term" value="F:transferase activity"/>
    <property type="evidence" value="ECO:0007669"/>
    <property type="project" value="UniProtKB-KW"/>
</dbReference>
<organism evidence="2 3">
    <name type="scientific">Nocardia macrotermitis</name>
    <dbReference type="NCBI Taxonomy" id="2585198"/>
    <lineage>
        <taxon>Bacteria</taxon>
        <taxon>Bacillati</taxon>
        <taxon>Actinomycetota</taxon>
        <taxon>Actinomycetes</taxon>
        <taxon>Mycobacteriales</taxon>
        <taxon>Nocardiaceae</taxon>
        <taxon>Nocardia</taxon>
    </lineage>
</organism>